<dbReference type="InterPro" id="IPR036291">
    <property type="entry name" value="NAD(P)-bd_dom_sf"/>
</dbReference>
<dbReference type="EMBL" id="JBHTBE010000001">
    <property type="protein sequence ID" value="MFC7268384.1"/>
    <property type="molecule type" value="Genomic_DNA"/>
</dbReference>
<evidence type="ECO:0000256" key="2">
    <source>
        <dbReference type="ARBA" id="ARBA00023141"/>
    </source>
</evidence>
<accession>A0ABW2HF42</accession>
<dbReference type="Proteomes" id="UP001596507">
    <property type="component" value="Unassembled WGS sequence"/>
</dbReference>
<evidence type="ECO:0000256" key="1">
    <source>
        <dbReference type="ARBA" id="ARBA00004871"/>
    </source>
</evidence>
<evidence type="ECO:0000313" key="5">
    <source>
        <dbReference type="Proteomes" id="UP001596507"/>
    </source>
</evidence>
<keyword evidence="2" id="KW-0028">Amino-acid biosynthesis</keyword>
<dbReference type="InterPro" id="IPR013708">
    <property type="entry name" value="Shikimate_DH-bd_N"/>
</dbReference>
<dbReference type="Gene3D" id="3.40.50.720">
    <property type="entry name" value="NAD(P)-binding Rossmann-like Domain"/>
    <property type="match status" value="1"/>
</dbReference>
<sequence>MLTGTRLAVWGDPIAHSLSPVLHGAAYRVLGLDWTYERRQVPESLFDEFLAGLDESWRGLSCTMPLKAAAFAASAERDRRAELTGAVNTLLLEPAGIRGFNTDVGGIVRSLREEGVDRVDDARIVGAGATAASALVALAELGATHVEVVARRPLAVAPLEELGDRLGVVVLPVPFDAAGHAAMPVTIAALPGGARVAPASVEALRDAGGLLVDVVYGHWPTALSAAWEDAGLRAVSGLGMLLHQALLQVRVFVGGDVEAPLAGEDVILAAMREALAGPVGG</sequence>
<organism evidence="4 5">
    <name type="scientific">Microbacterium fluvii</name>
    <dbReference type="NCBI Taxonomy" id="415215"/>
    <lineage>
        <taxon>Bacteria</taxon>
        <taxon>Bacillati</taxon>
        <taxon>Actinomycetota</taxon>
        <taxon>Actinomycetes</taxon>
        <taxon>Micrococcales</taxon>
        <taxon>Microbacteriaceae</taxon>
        <taxon>Microbacterium</taxon>
    </lineage>
</organism>
<dbReference type="Pfam" id="PF08501">
    <property type="entry name" value="Shikimate_dh_N"/>
    <property type="match status" value="1"/>
</dbReference>
<reference evidence="5" key="1">
    <citation type="journal article" date="2019" name="Int. J. Syst. Evol. Microbiol.">
        <title>The Global Catalogue of Microorganisms (GCM) 10K type strain sequencing project: providing services to taxonomists for standard genome sequencing and annotation.</title>
        <authorList>
            <consortium name="The Broad Institute Genomics Platform"/>
            <consortium name="The Broad Institute Genome Sequencing Center for Infectious Disease"/>
            <person name="Wu L."/>
            <person name="Ma J."/>
        </authorList>
    </citation>
    <scope>NUCLEOTIDE SEQUENCE [LARGE SCALE GENOMIC DNA]</scope>
    <source>
        <strain evidence="5">CGMCC 1.15772</strain>
    </source>
</reference>
<gene>
    <name evidence="4" type="ORF">ACFQRL_05370</name>
</gene>
<dbReference type="SUPFAM" id="SSF51735">
    <property type="entry name" value="NAD(P)-binding Rossmann-fold domains"/>
    <property type="match status" value="1"/>
</dbReference>
<dbReference type="InterPro" id="IPR046346">
    <property type="entry name" value="Aminoacid_DH-like_N_sf"/>
</dbReference>
<dbReference type="PANTHER" id="PTHR21089">
    <property type="entry name" value="SHIKIMATE DEHYDROGENASE"/>
    <property type="match status" value="1"/>
</dbReference>
<evidence type="ECO:0000313" key="4">
    <source>
        <dbReference type="EMBL" id="MFC7268384.1"/>
    </source>
</evidence>
<name>A0ABW2HF42_9MICO</name>
<dbReference type="RefSeq" id="WP_262873287.1">
    <property type="nucleotide sequence ID" value="NZ_BAABKW010000002.1"/>
</dbReference>
<protein>
    <submittedName>
        <fullName evidence="4">Shikimate dehydrogenase family protein</fullName>
    </submittedName>
</protein>
<proteinExistence type="predicted"/>
<dbReference type="Gene3D" id="3.40.50.10860">
    <property type="entry name" value="Leucine Dehydrogenase, chain A, domain 1"/>
    <property type="match status" value="1"/>
</dbReference>
<comment type="pathway">
    <text evidence="1">Metabolic intermediate biosynthesis; chorismate biosynthesis; chorismate from D-erythrose 4-phosphate and phosphoenolpyruvate: step 4/7.</text>
</comment>
<evidence type="ECO:0000259" key="3">
    <source>
        <dbReference type="Pfam" id="PF08501"/>
    </source>
</evidence>
<keyword evidence="5" id="KW-1185">Reference proteome</keyword>
<dbReference type="PANTHER" id="PTHR21089:SF1">
    <property type="entry name" value="BIFUNCTIONAL 3-DEHYDROQUINATE DEHYDRATASE_SHIKIMATE DEHYDROGENASE, CHLOROPLASTIC"/>
    <property type="match status" value="1"/>
</dbReference>
<comment type="caution">
    <text evidence="4">The sequence shown here is derived from an EMBL/GenBank/DDBJ whole genome shotgun (WGS) entry which is preliminary data.</text>
</comment>
<dbReference type="InterPro" id="IPR022893">
    <property type="entry name" value="Shikimate_DH_fam"/>
</dbReference>
<feature type="domain" description="Shikimate dehydrogenase substrate binding N-terminal" evidence="3">
    <location>
        <begin position="9"/>
        <end position="90"/>
    </location>
</feature>
<dbReference type="SUPFAM" id="SSF53223">
    <property type="entry name" value="Aminoacid dehydrogenase-like, N-terminal domain"/>
    <property type="match status" value="1"/>
</dbReference>
<keyword evidence="2" id="KW-0057">Aromatic amino acid biosynthesis</keyword>